<dbReference type="InterPro" id="IPR036434">
    <property type="entry name" value="Beta_cellobiohydrolase_sf"/>
</dbReference>
<evidence type="ECO:0000313" key="3">
    <source>
        <dbReference type="Proteomes" id="UP001234216"/>
    </source>
</evidence>
<name>A0AAW8FGG3_9ACTN</name>
<dbReference type="GO" id="GO:0004553">
    <property type="term" value="F:hydrolase activity, hydrolyzing O-glycosyl compounds"/>
    <property type="evidence" value="ECO:0007669"/>
    <property type="project" value="InterPro"/>
</dbReference>
<organism evidence="2 3">
    <name type="scientific">Streptomyces canus</name>
    <dbReference type="NCBI Taxonomy" id="58343"/>
    <lineage>
        <taxon>Bacteria</taxon>
        <taxon>Bacillati</taxon>
        <taxon>Actinomycetota</taxon>
        <taxon>Actinomycetes</taxon>
        <taxon>Kitasatosporales</taxon>
        <taxon>Streptomycetaceae</taxon>
        <taxon>Streptomyces</taxon>
        <taxon>Streptomyces aurantiacus group</taxon>
    </lineage>
</organism>
<sequence length="88" mass="8896">MSRAPAHALHQAAVDGADCLALNVSDVHTTGVDQRCNPPSRALGTPPTTDTGPPGAAAHLRGRVRAGAGASGTPRTGPDTPAYFISER</sequence>
<accession>A0AAW8FGG3</accession>
<dbReference type="AlphaFoldDB" id="A0AAW8FGG3"/>
<dbReference type="RefSeq" id="WP_306978887.1">
    <property type="nucleotide sequence ID" value="NZ_JAUSZV010000005.1"/>
</dbReference>
<evidence type="ECO:0000256" key="1">
    <source>
        <dbReference type="SAM" id="MobiDB-lite"/>
    </source>
</evidence>
<evidence type="ECO:0000313" key="2">
    <source>
        <dbReference type="EMBL" id="MDQ0909241.1"/>
    </source>
</evidence>
<dbReference type="GO" id="GO:0030245">
    <property type="term" value="P:cellulose catabolic process"/>
    <property type="evidence" value="ECO:0007669"/>
    <property type="project" value="InterPro"/>
</dbReference>
<proteinExistence type="predicted"/>
<protein>
    <recommendedName>
        <fullName evidence="4">Pterin-binding domain-containing protein</fullName>
    </recommendedName>
</protein>
<dbReference type="Proteomes" id="UP001234216">
    <property type="component" value="Unassembled WGS sequence"/>
</dbReference>
<evidence type="ECO:0008006" key="4">
    <source>
        <dbReference type="Google" id="ProtNLM"/>
    </source>
</evidence>
<dbReference type="EMBL" id="JAUSZV010000005">
    <property type="protein sequence ID" value="MDQ0909241.1"/>
    <property type="molecule type" value="Genomic_DNA"/>
</dbReference>
<feature type="region of interest" description="Disordered" evidence="1">
    <location>
        <begin position="30"/>
        <end position="88"/>
    </location>
</feature>
<feature type="compositionally biased region" description="Low complexity" evidence="1">
    <location>
        <begin position="42"/>
        <end position="72"/>
    </location>
</feature>
<reference evidence="2" key="1">
    <citation type="submission" date="2023-07" db="EMBL/GenBank/DDBJ databases">
        <title>Comparative genomics of wheat-associated soil bacteria to identify genetic determinants of phenazine resistance.</title>
        <authorList>
            <person name="Mouncey N."/>
        </authorList>
    </citation>
    <scope>NUCLEOTIDE SEQUENCE</scope>
    <source>
        <strain evidence="2">V4I22</strain>
    </source>
</reference>
<dbReference type="SUPFAM" id="SSF51989">
    <property type="entry name" value="Glycosyl hydrolases family 6, cellulases"/>
    <property type="match status" value="1"/>
</dbReference>
<gene>
    <name evidence="2" type="ORF">QFZ22_005226</name>
</gene>
<comment type="caution">
    <text evidence="2">The sequence shown here is derived from an EMBL/GenBank/DDBJ whole genome shotgun (WGS) entry which is preliminary data.</text>
</comment>